<dbReference type="Pfam" id="PF00650">
    <property type="entry name" value="CRAL_TRIO"/>
    <property type="match status" value="1"/>
</dbReference>
<name>A0A6J2Y3V0_SITOR</name>
<dbReference type="InterPro" id="IPR036273">
    <property type="entry name" value="CRAL/TRIO_N_dom_sf"/>
</dbReference>
<dbReference type="Gene3D" id="1.20.5.1200">
    <property type="entry name" value="Alpha-tocopherol transfer"/>
    <property type="match status" value="1"/>
</dbReference>
<dbReference type="FunCoup" id="A0A6J2Y3V0">
    <property type="interactions" value="1"/>
</dbReference>
<dbReference type="Gene3D" id="3.40.525.10">
    <property type="entry name" value="CRAL-TRIO lipid binding domain"/>
    <property type="match status" value="1"/>
</dbReference>
<dbReference type="SUPFAM" id="SSF52087">
    <property type="entry name" value="CRAL/TRIO domain"/>
    <property type="match status" value="1"/>
</dbReference>
<dbReference type="PRINTS" id="PR00180">
    <property type="entry name" value="CRETINALDHBP"/>
</dbReference>
<dbReference type="CDD" id="cd00170">
    <property type="entry name" value="SEC14"/>
    <property type="match status" value="1"/>
</dbReference>
<dbReference type="AlphaFoldDB" id="A0A6J2Y3V0"/>
<dbReference type="PANTHER" id="PTHR10174">
    <property type="entry name" value="ALPHA-TOCOPHEROL TRANSFER PROTEIN-RELATED"/>
    <property type="match status" value="1"/>
</dbReference>
<dbReference type="GO" id="GO:1902936">
    <property type="term" value="F:phosphatidylinositol bisphosphate binding"/>
    <property type="evidence" value="ECO:0007669"/>
    <property type="project" value="TreeGrafter"/>
</dbReference>
<accession>A0A6J2Y3V0</accession>
<dbReference type="PROSITE" id="PS50191">
    <property type="entry name" value="CRAL_TRIO"/>
    <property type="match status" value="1"/>
</dbReference>
<gene>
    <name evidence="3" type="primary">LOC115883456</name>
</gene>
<dbReference type="KEGG" id="soy:115883456"/>
<dbReference type="GO" id="GO:0016020">
    <property type="term" value="C:membrane"/>
    <property type="evidence" value="ECO:0007669"/>
    <property type="project" value="TreeGrafter"/>
</dbReference>
<dbReference type="Proteomes" id="UP000504635">
    <property type="component" value="Unplaced"/>
</dbReference>
<reference evidence="3" key="1">
    <citation type="submission" date="2025-08" db="UniProtKB">
        <authorList>
            <consortium name="RefSeq"/>
        </authorList>
    </citation>
    <scope>IDENTIFICATION</scope>
    <source>
        <tissue evidence="3">Gonads</tissue>
    </source>
</reference>
<dbReference type="RefSeq" id="XP_030757680.1">
    <property type="nucleotide sequence ID" value="XM_030901820.1"/>
</dbReference>
<evidence type="ECO:0000259" key="1">
    <source>
        <dbReference type="PROSITE" id="PS50191"/>
    </source>
</evidence>
<organism evidence="2 3">
    <name type="scientific">Sitophilus oryzae</name>
    <name type="common">Rice weevil</name>
    <name type="synonym">Curculio oryzae</name>
    <dbReference type="NCBI Taxonomy" id="7048"/>
    <lineage>
        <taxon>Eukaryota</taxon>
        <taxon>Metazoa</taxon>
        <taxon>Ecdysozoa</taxon>
        <taxon>Arthropoda</taxon>
        <taxon>Hexapoda</taxon>
        <taxon>Insecta</taxon>
        <taxon>Pterygota</taxon>
        <taxon>Neoptera</taxon>
        <taxon>Endopterygota</taxon>
        <taxon>Coleoptera</taxon>
        <taxon>Polyphaga</taxon>
        <taxon>Cucujiformia</taxon>
        <taxon>Curculionidae</taxon>
        <taxon>Dryophthorinae</taxon>
        <taxon>Sitophilus</taxon>
    </lineage>
</organism>
<protein>
    <submittedName>
        <fullName evidence="3">Retinol-binding protein pinta-like</fullName>
    </submittedName>
</protein>
<keyword evidence="2" id="KW-1185">Reference proteome</keyword>
<dbReference type="InterPro" id="IPR036865">
    <property type="entry name" value="CRAL-TRIO_dom_sf"/>
</dbReference>
<dbReference type="InParanoid" id="A0A6J2Y3V0"/>
<dbReference type="GeneID" id="115883456"/>
<feature type="domain" description="CRAL-TRIO" evidence="1">
    <location>
        <begin position="96"/>
        <end position="260"/>
    </location>
</feature>
<dbReference type="OrthoDB" id="6682367at2759"/>
<dbReference type="SMART" id="SM00516">
    <property type="entry name" value="SEC14"/>
    <property type="match status" value="1"/>
</dbReference>
<evidence type="ECO:0000313" key="3">
    <source>
        <dbReference type="RefSeq" id="XP_030757680.1"/>
    </source>
</evidence>
<dbReference type="Gene3D" id="1.10.8.20">
    <property type="entry name" value="N-terminal domain of phosphatidylinositol transfer protein sec14p"/>
    <property type="match status" value="1"/>
</dbReference>
<proteinExistence type="predicted"/>
<dbReference type="InterPro" id="IPR001251">
    <property type="entry name" value="CRAL-TRIO_dom"/>
</dbReference>
<dbReference type="SUPFAM" id="SSF46938">
    <property type="entry name" value="CRAL/TRIO N-terminal domain"/>
    <property type="match status" value="1"/>
</dbReference>
<evidence type="ECO:0000313" key="2">
    <source>
        <dbReference type="Proteomes" id="UP000504635"/>
    </source>
</evidence>
<sequence>MSNAAEVYLSTLDDQTLRYVIDTLNESDENREKCLEEIRAWLRGDAAWLNARTETKHILPFLRGCKFNIEKTKTKMTNYYTMRRDRPEWFTNRNPLLPVLQELIRLGIFVPLKHHHENQSVVLVRTAAHDPKKHQWNDIFKAGMMILDVMCMENEKAQIYGVIAIFDMTGIGFAHYRTMTPSLMKNAVFSWQNYHVRPKKLEFVNSPTYINVALNIIKSFMTEKMRGRVKVHFGGVCKAQEVVNRDILPPEYGGEGESMAKLGEFWLDKLVQYKAWFADDERYKAE</sequence>
<dbReference type="PANTHER" id="PTHR10174:SF224">
    <property type="entry name" value="RETINOL-BINDING PROTEIN PINTA"/>
    <property type="match status" value="1"/>
</dbReference>